<accession>G0R4R7</accession>
<dbReference type="AlphaFoldDB" id="G0R4R7"/>
<evidence type="ECO:0000313" key="3">
    <source>
        <dbReference type="Proteomes" id="UP000008983"/>
    </source>
</evidence>
<protein>
    <recommendedName>
        <fullName evidence="4">Transmembrane protein</fullName>
    </recommendedName>
</protein>
<dbReference type="GeneID" id="14903605"/>
<evidence type="ECO:0008006" key="4">
    <source>
        <dbReference type="Google" id="ProtNLM"/>
    </source>
</evidence>
<feature type="transmembrane region" description="Helical" evidence="1">
    <location>
        <begin position="12"/>
        <end position="32"/>
    </location>
</feature>
<keyword evidence="1" id="KW-0472">Membrane</keyword>
<gene>
    <name evidence="2" type="ORF">IMG5_194450</name>
</gene>
<dbReference type="Proteomes" id="UP000008983">
    <property type="component" value="Unassembled WGS sequence"/>
</dbReference>
<dbReference type="InParanoid" id="G0R4R7"/>
<sequence>MAFTNNFHLKHIFCFDNLLFFAILYLLSFLFFLNYLDIIHFLIIHLSKSPKNIYMYIFFFKKNTFKNLLKQTNFKSKSLLIKNNYQKNPKITFTFELSFPKSIFLNSKSTQDGLKPNKSKKNSQKPFSFLTIQYIQKSQDISYIKPSYLDLIILDFSFNFQLNSFFISSLILSLFQKSKKKGIQNSILSLFSNLFLSLISSKLIKGIHFPFSTIVKVIKLLKLFQNSPHSIKYLLLFSKSSSSFSSSSKNPQNLYLNPSPFIYLLISETNQIPTYYSKLGKLTSKQLCQILISLDPAKILAINSPFKGSKLKLITGFSIKQFPNIQSLAISYILILQSILEDTIYLLL</sequence>
<keyword evidence="3" id="KW-1185">Reference proteome</keyword>
<dbReference type="EMBL" id="GL984354">
    <property type="protein sequence ID" value="EGR27537.1"/>
    <property type="molecule type" value="Genomic_DNA"/>
</dbReference>
<reference evidence="2 3" key="1">
    <citation type="submission" date="2011-07" db="EMBL/GenBank/DDBJ databases">
        <authorList>
            <person name="Coyne R."/>
            <person name="Brami D."/>
            <person name="Johnson J."/>
            <person name="Hostetler J."/>
            <person name="Hannick L."/>
            <person name="Clark T."/>
            <person name="Cassidy-Hanley D."/>
            <person name="Inman J."/>
        </authorList>
    </citation>
    <scope>NUCLEOTIDE SEQUENCE [LARGE SCALE GENOMIC DNA]</scope>
    <source>
        <strain evidence="2 3">G5</strain>
    </source>
</reference>
<evidence type="ECO:0000256" key="1">
    <source>
        <dbReference type="SAM" id="Phobius"/>
    </source>
</evidence>
<name>G0R4R7_ICHMU</name>
<evidence type="ECO:0000313" key="2">
    <source>
        <dbReference type="EMBL" id="EGR27537.1"/>
    </source>
</evidence>
<dbReference type="RefSeq" id="XP_004024989.1">
    <property type="nucleotide sequence ID" value="XM_004024940.1"/>
</dbReference>
<keyword evidence="1" id="KW-1133">Transmembrane helix</keyword>
<proteinExistence type="predicted"/>
<keyword evidence="1" id="KW-0812">Transmembrane</keyword>
<organism evidence="2 3">
    <name type="scientific">Ichthyophthirius multifiliis</name>
    <name type="common">White spot disease agent</name>
    <name type="synonym">Ich</name>
    <dbReference type="NCBI Taxonomy" id="5932"/>
    <lineage>
        <taxon>Eukaryota</taxon>
        <taxon>Sar</taxon>
        <taxon>Alveolata</taxon>
        <taxon>Ciliophora</taxon>
        <taxon>Intramacronucleata</taxon>
        <taxon>Oligohymenophorea</taxon>
        <taxon>Hymenostomatida</taxon>
        <taxon>Ophryoglenina</taxon>
        <taxon>Ichthyophthirius</taxon>
    </lineage>
</organism>